<feature type="region of interest" description="Disordered" evidence="1">
    <location>
        <begin position="372"/>
        <end position="489"/>
    </location>
</feature>
<dbReference type="InterPro" id="IPR057670">
    <property type="entry name" value="SH3_retrovirus"/>
</dbReference>
<dbReference type="SUPFAM" id="SSF56672">
    <property type="entry name" value="DNA/RNA polymerases"/>
    <property type="match status" value="1"/>
</dbReference>
<dbReference type="Proteomes" id="UP001140206">
    <property type="component" value="Chromosome 4"/>
</dbReference>
<accession>A0AAV8CNS1</accession>
<feature type="compositionally biased region" description="Low complexity" evidence="1">
    <location>
        <begin position="444"/>
        <end position="460"/>
    </location>
</feature>
<dbReference type="InterPro" id="IPR012337">
    <property type="entry name" value="RNaseH-like_sf"/>
</dbReference>
<evidence type="ECO:0000256" key="1">
    <source>
        <dbReference type="SAM" id="MobiDB-lite"/>
    </source>
</evidence>
<dbReference type="InterPro" id="IPR036397">
    <property type="entry name" value="RNaseH_sf"/>
</dbReference>
<dbReference type="EMBL" id="JAMFTS010000004">
    <property type="protein sequence ID" value="KAJ4757447.1"/>
    <property type="molecule type" value="Genomic_DNA"/>
</dbReference>
<dbReference type="InterPro" id="IPR025724">
    <property type="entry name" value="GAG-pre-integrase_dom"/>
</dbReference>
<dbReference type="Gene3D" id="3.30.420.10">
    <property type="entry name" value="Ribonuclease H-like superfamily/Ribonuclease H"/>
    <property type="match status" value="1"/>
</dbReference>
<dbReference type="PROSITE" id="PS50994">
    <property type="entry name" value="INTEGRASE"/>
    <property type="match status" value="1"/>
</dbReference>
<name>A0AAV8CNS1_9POAL</name>
<evidence type="ECO:0000313" key="3">
    <source>
        <dbReference type="EMBL" id="KAJ4757447.1"/>
    </source>
</evidence>
<sequence>MSQVTLTTCPLSCLMMEEISYTLEMDLLTKTPLLQVHSINGLFILNLNLNHSPQAFLSNRASTNVWHARLGHPSIATTLEVVNSNKLSCSRNKFSLCHDCAQAKAHVLPFSPSSSVSTSPLQIVHSDVWGPSPIVSSQGFRYYITFVDDYSKFTWIYFMKQKSEVSHIFSIFKAQVENLLDCTIKTLRTDGGTEYKPITNQFPQILHQTSCPYTPQQNGHAERKHRHIIELALANMSYASIPLKYWDEIFSSVVFLINRLPSNKFVPFTILFKKNPNYSILKILGCQCFPLTRPYNSHKLELRSLPCVFLGYSSSQKGYRCLDLQTNKVYISRNVTFDESIFPFKQNKQGLISSCDFVSAHSPIMPLQISSIQQAHQPSGPSQPTLEPTSQQPVTTAPLSSSSDQLLSPQINQTPISATRIPSAPVHPITTRTPAASSSDNTVLTTSSLPSSSNQPTPQQIDHTPSPADQLPPAPLHSMTTRTRDQTRKTRVFTDFVAHHASMETEPRTFNQANSLPAWRQAMAVELHALALNKTWTLVPPPANQKVLSSKWVYKIKRKPDGTIDRFKARLVANGFHQEEGVDFMETYSPVVRPTTIRVVLSIAMSSQWQIKQLDVQNAFLHGDLTETVYMAQPKGFVDPTFPNHVCLLHKSLYGLKQAPRAWFLKLSNALVSFGFKSSNYDPSLFISNHNGHKLFVLVYVDDIIVTGDDDKLVAECIEQLSTQFAVKDLGKLHYFLGIEAQFTTQGLLLTQSKYLADLLNRVNMINSKPVLTPMATGVTLSKDDGALFDDPHLYRSVIGALQYATLTRPDISFTVNKLSQFMHDPTLNHWTAAKRLLRYLCGTLKHGILIHSTSTNTIHAYSDADWAGSIDDRRSTSGFCVYLGRNLVSWCAKKQPTVSRSSTEAEYRSLALTCTEIKWLTYLLEELGIAMVSKPCLWCDNIGATFLASNPMFHARTKHIEIDYHFVREQVADNKLDVKFICSADQLSDVMTKPLPLPRFQFLRGKLNVQCGTLA</sequence>
<feature type="compositionally biased region" description="Polar residues" evidence="1">
    <location>
        <begin position="430"/>
        <end position="443"/>
    </location>
</feature>
<dbReference type="GO" id="GO:0015074">
    <property type="term" value="P:DNA integration"/>
    <property type="evidence" value="ECO:0007669"/>
    <property type="project" value="InterPro"/>
</dbReference>
<feature type="compositionally biased region" description="Low complexity" evidence="1">
    <location>
        <begin position="398"/>
        <end position="410"/>
    </location>
</feature>
<dbReference type="SUPFAM" id="SSF53098">
    <property type="entry name" value="Ribonuclease H-like"/>
    <property type="match status" value="1"/>
</dbReference>
<reference evidence="3" key="1">
    <citation type="submission" date="2022-08" db="EMBL/GenBank/DDBJ databases">
        <authorList>
            <person name="Marques A."/>
        </authorList>
    </citation>
    <scope>NUCLEOTIDE SEQUENCE</scope>
    <source>
        <strain evidence="3">RhyPub2mFocal</strain>
        <tissue evidence="3">Leaves</tissue>
    </source>
</reference>
<dbReference type="GO" id="GO:0003676">
    <property type="term" value="F:nucleic acid binding"/>
    <property type="evidence" value="ECO:0007669"/>
    <property type="project" value="InterPro"/>
</dbReference>
<dbReference type="InterPro" id="IPR043502">
    <property type="entry name" value="DNA/RNA_pol_sf"/>
</dbReference>
<proteinExistence type="predicted"/>
<evidence type="ECO:0000259" key="2">
    <source>
        <dbReference type="PROSITE" id="PS50994"/>
    </source>
</evidence>
<feature type="compositionally biased region" description="Polar residues" evidence="1">
    <location>
        <begin position="372"/>
        <end position="397"/>
    </location>
</feature>
<organism evidence="3 4">
    <name type="scientific">Rhynchospora pubera</name>
    <dbReference type="NCBI Taxonomy" id="906938"/>
    <lineage>
        <taxon>Eukaryota</taxon>
        <taxon>Viridiplantae</taxon>
        <taxon>Streptophyta</taxon>
        <taxon>Embryophyta</taxon>
        <taxon>Tracheophyta</taxon>
        <taxon>Spermatophyta</taxon>
        <taxon>Magnoliopsida</taxon>
        <taxon>Liliopsida</taxon>
        <taxon>Poales</taxon>
        <taxon>Cyperaceae</taxon>
        <taxon>Cyperoideae</taxon>
        <taxon>Rhynchosporeae</taxon>
        <taxon>Rhynchospora</taxon>
    </lineage>
</organism>
<dbReference type="InterPro" id="IPR001584">
    <property type="entry name" value="Integrase_cat-core"/>
</dbReference>
<feature type="domain" description="Integrase catalytic" evidence="2">
    <location>
        <begin position="116"/>
        <end position="284"/>
    </location>
</feature>
<protein>
    <submittedName>
        <fullName evidence="3">Gag/pol</fullName>
    </submittedName>
</protein>
<evidence type="ECO:0000313" key="4">
    <source>
        <dbReference type="Proteomes" id="UP001140206"/>
    </source>
</evidence>
<dbReference type="Pfam" id="PF13976">
    <property type="entry name" value="gag_pre-integrs"/>
    <property type="match status" value="1"/>
</dbReference>
<dbReference type="Pfam" id="PF07727">
    <property type="entry name" value="RVT_2"/>
    <property type="match status" value="1"/>
</dbReference>
<dbReference type="PANTHER" id="PTHR11439:SF455">
    <property type="entry name" value="RLK (RECEPTOR-LIKE PROTEIN KINASE) 8, PUTATIVE-RELATED"/>
    <property type="match status" value="1"/>
</dbReference>
<gene>
    <name evidence="3" type="ORF">LUZ62_067822</name>
</gene>
<keyword evidence="4" id="KW-1185">Reference proteome</keyword>
<comment type="caution">
    <text evidence="3">The sequence shown here is derived from an EMBL/GenBank/DDBJ whole genome shotgun (WGS) entry which is preliminary data.</text>
</comment>
<dbReference type="CDD" id="cd09272">
    <property type="entry name" value="RNase_HI_RT_Ty1"/>
    <property type="match status" value="1"/>
</dbReference>
<dbReference type="Pfam" id="PF25597">
    <property type="entry name" value="SH3_retrovirus"/>
    <property type="match status" value="1"/>
</dbReference>
<dbReference type="PANTHER" id="PTHR11439">
    <property type="entry name" value="GAG-POL-RELATED RETROTRANSPOSON"/>
    <property type="match status" value="1"/>
</dbReference>
<dbReference type="Pfam" id="PF00665">
    <property type="entry name" value="rve"/>
    <property type="match status" value="1"/>
</dbReference>
<dbReference type="InterPro" id="IPR013103">
    <property type="entry name" value="RVT_2"/>
</dbReference>
<dbReference type="AlphaFoldDB" id="A0AAV8CNS1"/>